<name>A0A6A3ESQ8_9STRA</name>
<evidence type="ECO:0000313" key="15">
    <source>
        <dbReference type="Proteomes" id="UP000440732"/>
    </source>
</evidence>
<evidence type="ECO:0000313" key="11">
    <source>
        <dbReference type="Proteomes" id="UP000429523"/>
    </source>
</evidence>
<dbReference type="EMBL" id="QXGF01000803">
    <property type="protein sequence ID" value="KAE8935457.1"/>
    <property type="molecule type" value="Genomic_DNA"/>
</dbReference>
<evidence type="ECO:0000313" key="16">
    <source>
        <dbReference type="Proteomes" id="UP000441208"/>
    </source>
</evidence>
<dbReference type="EMBL" id="QXFZ01000758">
    <property type="protein sequence ID" value="KAE9105827.1"/>
    <property type="molecule type" value="Genomic_DNA"/>
</dbReference>
<comment type="caution">
    <text evidence="1">The sequence shown here is derived from an EMBL/GenBank/DDBJ whole genome shotgun (WGS) entry which is preliminary data.</text>
</comment>
<dbReference type="EMBL" id="QXFY01000892">
    <property type="protein sequence ID" value="KAE9333489.1"/>
    <property type="molecule type" value="Genomic_DNA"/>
</dbReference>
<dbReference type="EMBL" id="QXGD01000769">
    <property type="protein sequence ID" value="KAE9225284.1"/>
    <property type="molecule type" value="Genomic_DNA"/>
</dbReference>
<evidence type="ECO:0000313" key="20">
    <source>
        <dbReference type="Proteomes" id="UP000488956"/>
    </source>
</evidence>
<keyword evidence="12" id="KW-1185">Reference proteome</keyword>
<evidence type="ECO:0000313" key="2">
    <source>
        <dbReference type="EMBL" id="KAE9006316.1"/>
    </source>
</evidence>
<accession>A0A6A3ESQ8</accession>
<evidence type="ECO:0000313" key="13">
    <source>
        <dbReference type="Proteomes" id="UP000437068"/>
    </source>
</evidence>
<dbReference type="Proteomes" id="UP000460718">
    <property type="component" value="Unassembled WGS sequence"/>
</dbReference>
<dbReference type="EMBL" id="QXGB01000706">
    <property type="protein sequence ID" value="KAE9206426.1"/>
    <property type="molecule type" value="Genomic_DNA"/>
</dbReference>
<evidence type="ECO:0000313" key="7">
    <source>
        <dbReference type="EMBL" id="KAE9224234.1"/>
    </source>
</evidence>
<evidence type="ECO:0000313" key="5">
    <source>
        <dbReference type="EMBL" id="KAE9142705.1"/>
    </source>
</evidence>
<evidence type="ECO:0000313" key="10">
    <source>
        <dbReference type="EMBL" id="KAE9333489.1"/>
    </source>
</evidence>
<dbReference type="Proteomes" id="UP000441208">
    <property type="component" value="Unassembled WGS sequence"/>
</dbReference>
<dbReference type="Proteomes" id="UP000433483">
    <property type="component" value="Unassembled WGS sequence"/>
</dbReference>
<evidence type="ECO:0000313" key="14">
    <source>
        <dbReference type="Proteomes" id="UP000440367"/>
    </source>
</evidence>
<dbReference type="Proteomes" id="UP000437068">
    <property type="component" value="Unassembled WGS sequence"/>
</dbReference>
<dbReference type="EMBL" id="QXGE01000725">
    <property type="protein sequence ID" value="KAE9305002.1"/>
    <property type="molecule type" value="Genomic_DNA"/>
</dbReference>
<dbReference type="EMBL" id="QXFW01000651">
    <property type="protein sequence ID" value="KAE9006316.1"/>
    <property type="molecule type" value="Genomic_DNA"/>
</dbReference>
<dbReference type="Proteomes" id="UP000488956">
    <property type="component" value="Unassembled WGS sequence"/>
</dbReference>
<proteinExistence type="predicted"/>
<dbReference type="Proteomes" id="UP000429523">
    <property type="component" value="Unassembled WGS sequence"/>
</dbReference>
<dbReference type="Proteomes" id="UP000440732">
    <property type="component" value="Unassembled WGS sequence"/>
</dbReference>
<evidence type="ECO:0000313" key="19">
    <source>
        <dbReference type="Proteomes" id="UP000486351"/>
    </source>
</evidence>
<evidence type="ECO:0000313" key="17">
    <source>
        <dbReference type="Proteomes" id="UP000460718"/>
    </source>
</evidence>
<sequence length="83" mass="9155">MFCILNARSVKRPSSSVILTLSHVWALTPDRFALCCITSSFGGVNLIHKVHGQKSFVGSQGLPVHVVQYTQYWTPAKNSIRPA</sequence>
<dbReference type="Proteomes" id="UP000440367">
    <property type="component" value="Unassembled WGS sequence"/>
</dbReference>
<dbReference type="AlphaFoldDB" id="A0A6A3ESQ8"/>
<evidence type="ECO:0000313" key="8">
    <source>
        <dbReference type="EMBL" id="KAE9225284.1"/>
    </source>
</evidence>
<evidence type="ECO:0000313" key="18">
    <source>
        <dbReference type="Proteomes" id="UP000476176"/>
    </source>
</evidence>
<organism evidence="1 11">
    <name type="scientific">Phytophthora fragariae</name>
    <dbReference type="NCBI Taxonomy" id="53985"/>
    <lineage>
        <taxon>Eukaryota</taxon>
        <taxon>Sar</taxon>
        <taxon>Stramenopiles</taxon>
        <taxon>Oomycota</taxon>
        <taxon>Peronosporomycetes</taxon>
        <taxon>Peronosporales</taxon>
        <taxon>Peronosporaceae</taxon>
        <taxon>Phytophthora</taxon>
    </lineage>
</organism>
<gene>
    <name evidence="9" type="ORF">PF001_g12808</name>
    <name evidence="8" type="ORF">PF002_g14453</name>
    <name evidence="7" type="ORF">PF004_g12289</name>
    <name evidence="6" type="ORF">PF005_g13014</name>
    <name evidence="5" type="ORF">PF006_g12207</name>
    <name evidence="4" type="ORF">PF007_g13618</name>
    <name evidence="10" type="ORF">PF008_g14423</name>
    <name evidence="1" type="ORF">PF009_g14603</name>
    <name evidence="3" type="ORF">PF010_g13082</name>
    <name evidence="2" type="ORF">PF011_g11646</name>
</gene>
<evidence type="ECO:0000313" key="12">
    <source>
        <dbReference type="Proteomes" id="UP000433483"/>
    </source>
</evidence>
<dbReference type="Proteomes" id="UP000486351">
    <property type="component" value="Unassembled WGS sequence"/>
</dbReference>
<dbReference type="EMBL" id="QXGA01000676">
    <property type="protein sequence ID" value="KAE9142705.1"/>
    <property type="molecule type" value="Genomic_DNA"/>
</dbReference>
<evidence type="ECO:0000313" key="3">
    <source>
        <dbReference type="EMBL" id="KAE9105298.1"/>
    </source>
</evidence>
<dbReference type="EMBL" id="QXGC01000696">
    <property type="protein sequence ID" value="KAE9224234.1"/>
    <property type="molecule type" value="Genomic_DNA"/>
</dbReference>
<evidence type="ECO:0000313" key="1">
    <source>
        <dbReference type="EMBL" id="KAE8935457.1"/>
    </source>
</evidence>
<evidence type="ECO:0000313" key="6">
    <source>
        <dbReference type="EMBL" id="KAE9206426.1"/>
    </source>
</evidence>
<reference evidence="11 12" key="1">
    <citation type="submission" date="2018-08" db="EMBL/GenBank/DDBJ databases">
        <title>Genomic investigation of the strawberry pathogen Phytophthora fragariae indicates pathogenicity is determined by transcriptional variation in three key races.</title>
        <authorList>
            <person name="Adams T.M."/>
            <person name="Armitage A.D."/>
            <person name="Sobczyk M.K."/>
            <person name="Bates H.J."/>
            <person name="Dunwell J.M."/>
            <person name="Nellist C.F."/>
            <person name="Harrison R.J."/>
        </authorList>
    </citation>
    <scope>NUCLEOTIDE SEQUENCE [LARGE SCALE GENOMIC DNA]</scope>
    <source>
        <strain evidence="9 13">A4</strain>
        <strain evidence="8 14">BC-1</strain>
        <strain evidence="7 18">BC-23</strain>
        <strain evidence="6 12">NOV-27</strain>
        <strain evidence="5 15">NOV-5</strain>
        <strain evidence="4 16">NOV-71</strain>
        <strain evidence="10 19">NOV-77</strain>
        <strain evidence="1 11">NOV-9</strain>
        <strain evidence="3 20">ONT-3</strain>
        <strain evidence="2 17">SCRP245</strain>
    </source>
</reference>
<dbReference type="EMBL" id="QXFX01000755">
    <property type="protein sequence ID" value="KAE9105298.1"/>
    <property type="molecule type" value="Genomic_DNA"/>
</dbReference>
<evidence type="ECO:0000313" key="4">
    <source>
        <dbReference type="EMBL" id="KAE9105827.1"/>
    </source>
</evidence>
<evidence type="ECO:0000313" key="9">
    <source>
        <dbReference type="EMBL" id="KAE9305002.1"/>
    </source>
</evidence>
<protein>
    <submittedName>
        <fullName evidence="1">Uncharacterized protein</fullName>
    </submittedName>
</protein>
<dbReference type="Proteomes" id="UP000476176">
    <property type="component" value="Unassembled WGS sequence"/>
</dbReference>